<dbReference type="GO" id="GO:0005739">
    <property type="term" value="C:mitochondrion"/>
    <property type="evidence" value="ECO:0007669"/>
    <property type="project" value="TreeGrafter"/>
</dbReference>
<dbReference type="GO" id="GO:0005524">
    <property type="term" value="F:ATP binding"/>
    <property type="evidence" value="ECO:0007669"/>
    <property type="project" value="UniProtKB-KW"/>
</dbReference>
<reference evidence="12" key="1">
    <citation type="journal article" date="2014" name="Microb. Cell Fact.">
        <title>Exploiting Issatchenkia orientalis SD108 for succinic acid production.</title>
        <authorList>
            <person name="Xiao H."/>
            <person name="Shao Z."/>
            <person name="Jiang Y."/>
            <person name="Dole S."/>
            <person name="Zhao H."/>
        </authorList>
    </citation>
    <scope>NUCLEOTIDE SEQUENCE [LARGE SCALE GENOMIC DNA]</scope>
    <source>
        <strain evidence="12">SD108</strain>
    </source>
</reference>
<dbReference type="NCBIfam" id="NF003810">
    <property type="entry name" value="PRK05399.1"/>
    <property type="match status" value="1"/>
</dbReference>
<evidence type="ECO:0000256" key="4">
    <source>
        <dbReference type="ARBA" id="ARBA00022840"/>
    </source>
</evidence>
<dbReference type="Pfam" id="PF00488">
    <property type="entry name" value="MutS_V"/>
    <property type="match status" value="1"/>
</dbReference>
<comment type="subunit">
    <text evidence="8">Heterodimer consisting of MSH2-MSH3 (MutS beta). Forms a ternary complex with MutL alpha (MLH1-PMS1).</text>
</comment>
<gene>
    <name evidence="11" type="ORF">JL09_g781</name>
</gene>
<evidence type="ECO:0000313" key="12">
    <source>
        <dbReference type="Proteomes" id="UP000029867"/>
    </source>
</evidence>
<dbReference type="HOGENOM" id="CLU_002472_4_0_1"/>
<dbReference type="GO" id="GO:0030983">
    <property type="term" value="F:mismatched DNA binding"/>
    <property type="evidence" value="ECO:0007669"/>
    <property type="project" value="InterPro"/>
</dbReference>
<dbReference type="SMART" id="SM00533">
    <property type="entry name" value="MUTSd"/>
    <property type="match status" value="1"/>
</dbReference>
<keyword evidence="2" id="KW-0547">Nucleotide-binding</keyword>
<dbReference type="InterPro" id="IPR016151">
    <property type="entry name" value="DNA_mismatch_repair_MutS_N"/>
</dbReference>
<evidence type="ECO:0000256" key="6">
    <source>
        <dbReference type="ARBA" id="ARBA00023204"/>
    </source>
</evidence>
<dbReference type="SUPFAM" id="SSF55271">
    <property type="entry name" value="DNA repair protein MutS, domain I"/>
    <property type="match status" value="1"/>
</dbReference>
<dbReference type="PANTHER" id="PTHR11361">
    <property type="entry name" value="DNA MISMATCH REPAIR PROTEIN MUTS FAMILY MEMBER"/>
    <property type="match status" value="1"/>
</dbReference>
<evidence type="ECO:0000256" key="3">
    <source>
        <dbReference type="ARBA" id="ARBA00022763"/>
    </source>
</evidence>
<dbReference type="Gene3D" id="1.10.1420.10">
    <property type="match status" value="1"/>
</dbReference>
<keyword evidence="6" id="KW-0234">DNA repair</keyword>
<dbReference type="InterPro" id="IPR007695">
    <property type="entry name" value="DNA_mismatch_repair_MutS-lik_N"/>
</dbReference>
<evidence type="ECO:0000313" key="11">
    <source>
        <dbReference type="EMBL" id="KGK40043.1"/>
    </source>
</evidence>
<dbReference type="Pfam" id="PF05188">
    <property type="entry name" value="MutS_II"/>
    <property type="match status" value="1"/>
</dbReference>
<dbReference type="SUPFAM" id="SSF52540">
    <property type="entry name" value="P-loop containing nucleoside triphosphate hydrolases"/>
    <property type="match status" value="1"/>
</dbReference>
<dbReference type="InterPro" id="IPR036678">
    <property type="entry name" value="MutS_con_dom_sf"/>
</dbReference>
<dbReference type="PIRSF" id="PIRSF037677">
    <property type="entry name" value="DNA_mis_repair_Msh6"/>
    <property type="match status" value="1"/>
</dbReference>
<evidence type="ECO:0000256" key="5">
    <source>
        <dbReference type="ARBA" id="ARBA00023125"/>
    </source>
</evidence>
<keyword evidence="5" id="KW-0238">DNA-binding</keyword>
<dbReference type="InterPro" id="IPR007696">
    <property type="entry name" value="DNA_mismatch_repair_MutS_core"/>
</dbReference>
<evidence type="ECO:0000256" key="8">
    <source>
        <dbReference type="ARBA" id="ARBA00025902"/>
    </source>
</evidence>
<dbReference type="SUPFAM" id="SSF48334">
    <property type="entry name" value="DNA repair protein MutS, domain III"/>
    <property type="match status" value="1"/>
</dbReference>
<dbReference type="SMART" id="SM00534">
    <property type="entry name" value="MUTSac"/>
    <property type="match status" value="1"/>
</dbReference>
<accession>A0A099P4U1</accession>
<keyword evidence="9" id="KW-0175">Coiled coil</keyword>
<dbReference type="InterPro" id="IPR007860">
    <property type="entry name" value="DNA_mmatch_repair_MutS_con_dom"/>
</dbReference>
<dbReference type="GO" id="GO:0006298">
    <property type="term" value="P:mismatch repair"/>
    <property type="evidence" value="ECO:0007669"/>
    <property type="project" value="InterPro"/>
</dbReference>
<dbReference type="EMBL" id="JQFK01000004">
    <property type="protein sequence ID" value="KGK40043.1"/>
    <property type="molecule type" value="Genomic_DNA"/>
</dbReference>
<dbReference type="InterPro" id="IPR017261">
    <property type="entry name" value="DNA_mismatch_repair_MutS/MSH"/>
</dbReference>
<keyword evidence="3" id="KW-0227">DNA damage</keyword>
<evidence type="ECO:0000259" key="10">
    <source>
        <dbReference type="PROSITE" id="PS00486"/>
    </source>
</evidence>
<dbReference type="Gene3D" id="3.40.1170.10">
    <property type="entry name" value="DNA repair protein MutS, domain I"/>
    <property type="match status" value="1"/>
</dbReference>
<evidence type="ECO:0000256" key="1">
    <source>
        <dbReference type="ARBA" id="ARBA00006271"/>
    </source>
</evidence>
<dbReference type="InterPro" id="IPR027417">
    <property type="entry name" value="P-loop_NTPase"/>
</dbReference>
<dbReference type="Gene3D" id="3.30.420.110">
    <property type="entry name" value="MutS, connector domain"/>
    <property type="match status" value="1"/>
</dbReference>
<dbReference type="InterPro" id="IPR045076">
    <property type="entry name" value="MutS"/>
</dbReference>
<evidence type="ECO:0000256" key="7">
    <source>
        <dbReference type="ARBA" id="ARBA00025373"/>
    </source>
</evidence>
<feature type="coiled-coil region" evidence="9">
    <location>
        <begin position="586"/>
        <end position="613"/>
    </location>
</feature>
<evidence type="ECO:0000256" key="2">
    <source>
        <dbReference type="ARBA" id="ARBA00022741"/>
    </source>
</evidence>
<feature type="domain" description="DNA mismatch repair proteins mutS family" evidence="10">
    <location>
        <begin position="861"/>
        <end position="877"/>
    </location>
</feature>
<sequence>MSFLKQLSGIWKCPGSGGCFYAARFIWPTSIHRRVFSCTTTKRIQPLQNDGDGDMVVTSQELNSMQIIIPSKEVAPENLPHVRRKTGYKDSEERKPALDMDELSGDTMIEDAGDNLVLDSGSGTGSGTYTDFYQGIIDTYKTYLHRHDGEYVVLVHVGSFYELYFEQAEKYSNLLGLTLTKKVLKSGAIPFSGFPDKMLDKYLDIIYKNNLKAVICNQVLDPITNTLSRPVDRIMTPGIVIDETCRDFHRNNFLMALHFPEEMRKNAENVKVGVAWCDVNLGNFHVLQIELSQLLATLTRINPAEILISDKVDLEKILDGSILPDLMEMKAYYISRLHSPATKKPLDEFTWRFRDNERLVSNIFDGLLQREKMAASIVLHYLDICLPNYKTSFHLPSRSKPKTIMQIDSRAAQDLELLETIQSRKKVGALSHLMDKTVTSPGARRLNSWLLAPSTKIEEIKYRHDLIELFSKDTYFLDLLCQYLRKTADIDRKIRRIDNRKAERLEYLELAYTIETVDQIYNLIKQAFDKKSLPLIEPIFEEFNNSKRLHGLAKHIRKTIDPRVAYMKTSNNKSEGDFVRTFWDIKDTASSRLEKMRKNYESLVRESDNLRNHLQKIFKSEGYNGSLRLIKDPKSFDYVVELKSTSKIITGMIQNLNLNVKEKSKSVTKLVNSQWTNIGQDLIKLEYDICLEENHIMADLDNKVDKLYKEIRKIPPIIELLDVIQSFSRLALQCNLSRPVVDDSDSFTIKNGRHLVVEEGLKNRLDVVNFTPNNCHLESSHAWVITGPNMGGKSTFLRQNALIAIMAQIGSYVPADFAHIGIIDKIFTRVGSSDNIFKHQSTFMVEMNETAIILREATPKSLVIVDELGRGTSINEGVAIAYAALLSLTTVKKSKVLFATHFGPEIARLLNQEETMKGSISFYRTTLDTVPSGDKNVTNKVTFNHKLEKGTSSHSHAIHIAGLAGFPGDVLQNAEISLEKLNNMYR</sequence>
<dbReference type="Pfam" id="PF05192">
    <property type="entry name" value="MutS_III"/>
    <property type="match status" value="1"/>
</dbReference>
<dbReference type="InterPro" id="IPR000432">
    <property type="entry name" value="DNA_mismatch_repair_MutS_C"/>
</dbReference>
<dbReference type="GO" id="GO:0043504">
    <property type="term" value="P:mitochondrial DNA repair"/>
    <property type="evidence" value="ECO:0007669"/>
    <property type="project" value="TreeGrafter"/>
</dbReference>
<protein>
    <recommendedName>
        <fullName evidence="10">DNA mismatch repair proteins mutS family domain-containing protein</fullName>
    </recommendedName>
</protein>
<evidence type="ECO:0000256" key="9">
    <source>
        <dbReference type="SAM" id="Coils"/>
    </source>
</evidence>
<keyword evidence="4" id="KW-0067">ATP-binding</keyword>
<dbReference type="GO" id="GO:0140664">
    <property type="term" value="F:ATP-dependent DNA damage sensor activity"/>
    <property type="evidence" value="ECO:0007669"/>
    <property type="project" value="InterPro"/>
</dbReference>
<dbReference type="PANTHER" id="PTHR11361:SF34">
    <property type="entry name" value="DNA MISMATCH REPAIR PROTEIN MSH1, MITOCHONDRIAL"/>
    <property type="match status" value="1"/>
</dbReference>
<comment type="caution">
    <text evidence="11">The sequence shown here is derived from an EMBL/GenBank/DDBJ whole genome shotgun (WGS) entry which is preliminary data.</text>
</comment>
<proteinExistence type="inferred from homology"/>
<dbReference type="GO" id="GO:0005634">
    <property type="term" value="C:nucleus"/>
    <property type="evidence" value="ECO:0007669"/>
    <property type="project" value="TreeGrafter"/>
</dbReference>
<dbReference type="VEuPathDB" id="FungiDB:C5L36_0E01000"/>
<name>A0A099P4U1_PICKU</name>
<dbReference type="PROSITE" id="PS00486">
    <property type="entry name" value="DNA_MISMATCH_REPAIR_2"/>
    <property type="match status" value="1"/>
</dbReference>
<comment type="function">
    <text evidence="7">Component of the post-replicative DNA mismatch repair system (MMR). Heterodimerizes with MSH2 to form MutS beta, which binds to DNA mismatches thereby initiating DNA repair. MSH3 provides substrate-binding and substrate specificity to the complex. When bound, the MutS beta heterodimer bends the DNA helix and shields approximately 20 base pairs. Acts mainly to repair insertion-deletion loops (IDLs) from 2 to 13 nucleotides in size, but can also repair base-base and single insertion-deletion mismatches that occur during replication. After mismatch binding, forms a ternary complex with the MutL alpha heterodimer, which is thought to be responsible for directing the downstream MMR events, including strand discrimination, excision, and resynthesis. ATP binding and hydrolysis play a pivotal role in mismatch repair functions.</text>
</comment>
<dbReference type="Pfam" id="PF01624">
    <property type="entry name" value="MutS_I"/>
    <property type="match status" value="1"/>
</dbReference>
<organism evidence="11 12">
    <name type="scientific">Pichia kudriavzevii</name>
    <name type="common">Yeast</name>
    <name type="synonym">Issatchenkia orientalis</name>
    <dbReference type="NCBI Taxonomy" id="4909"/>
    <lineage>
        <taxon>Eukaryota</taxon>
        <taxon>Fungi</taxon>
        <taxon>Dikarya</taxon>
        <taxon>Ascomycota</taxon>
        <taxon>Saccharomycotina</taxon>
        <taxon>Pichiomycetes</taxon>
        <taxon>Pichiales</taxon>
        <taxon>Pichiaceae</taxon>
        <taxon>Pichia</taxon>
    </lineage>
</organism>
<dbReference type="AlphaFoldDB" id="A0A099P4U1"/>
<comment type="similarity">
    <text evidence="1">Belongs to the DNA mismatch repair MutS family.</text>
</comment>
<dbReference type="eggNOG" id="ENOG502QUUG">
    <property type="taxonomic scope" value="Eukaryota"/>
</dbReference>
<dbReference type="Gene3D" id="3.40.50.300">
    <property type="entry name" value="P-loop containing nucleotide triphosphate hydrolases"/>
    <property type="match status" value="1"/>
</dbReference>
<dbReference type="Proteomes" id="UP000029867">
    <property type="component" value="Unassembled WGS sequence"/>
</dbReference>
<dbReference type="InterPro" id="IPR036187">
    <property type="entry name" value="DNA_mismatch_repair_MutS_sf"/>
</dbReference>
<dbReference type="SUPFAM" id="SSF53150">
    <property type="entry name" value="DNA repair protein MutS, domain II"/>
    <property type="match status" value="1"/>
</dbReference>